<dbReference type="AlphaFoldDB" id="A0A9W8CNI4"/>
<feature type="signal peptide" evidence="1">
    <location>
        <begin position="1"/>
        <end position="18"/>
    </location>
</feature>
<evidence type="ECO:0000256" key="1">
    <source>
        <dbReference type="SAM" id="SignalP"/>
    </source>
</evidence>
<evidence type="ECO:0000313" key="2">
    <source>
        <dbReference type="EMBL" id="KAJ1719559.1"/>
    </source>
</evidence>
<name>A0A9W8CNI4_9FUNG</name>
<dbReference type="EMBL" id="JANBOJ010000378">
    <property type="protein sequence ID" value="KAJ1719559.1"/>
    <property type="molecule type" value="Genomic_DNA"/>
</dbReference>
<comment type="caution">
    <text evidence="2">The sequence shown here is derived from an EMBL/GenBank/DDBJ whole genome shotgun (WGS) entry which is preliminary data.</text>
</comment>
<dbReference type="OrthoDB" id="5602562at2759"/>
<organism evidence="2 3">
    <name type="scientific">Coemansia erecta</name>
    <dbReference type="NCBI Taxonomy" id="147472"/>
    <lineage>
        <taxon>Eukaryota</taxon>
        <taxon>Fungi</taxon>
        <taxon>Fungi incertae sedis</taxon>
        <taxon>Zoopagomycota</taxon>
        <taxon>Kickxellomycotina</taxon>
        <taxon>Kickxellomycetes</taxon>
        <taxon>Kickxellales</taxon>
        <taxon>Kickxellaceae</taxon>
        <taxon>Coemansia</taxon>
    </lineage>
</organism>
<keyword evidence="3" id="KW-1185">Reference proteome</keyword>
<dbReference type="Proteomes" id="UP001149813">
    <property type="component" value="Unassembled WGS sequence"/>
</dbReference>
<proteinExistence type="predicted"/>
<evidence type="ECO:0000313" key="3">
    <source>
        <dbReference type="Proteomes" id="UP001149813"/>
    </source>
</evidence>
<keyword evidence="1" id="KW-0732">Signal</keyword>
<gene>
    <name evidence="2" type="ORF">LPJ53_005700</name>
</gene>
<protein>
    <recommendedName>
        <fullName evidence="4">SCP domain-containing protein</fullName>
    </recommendedName>
</protein>
<evidence type="ECO:0008006" key="4">
    <source>
        <dbReference type="Google" id="ProtNLM"/>
    </source>
</evidence>
<sequence length="173" mass="18370">MVSALSLLILLAAATALALYTPAPRTLSTAEFAALISQQMPEHPQRDTHAKARRSDGIPLGADTYYDMVFAVSQLRYQQASPDARPLWPDAAANSRAQGMAQVALLLDAGRLVSLPVALNSTTLYATGQDIDGAMQAWLSGCDECQRALVSSSAAALGLGRAGDYWVLYISQT</sequence>
<feature type="chain" id="PRO_5040909825" description="SCP domain-containing protein" evidence="1">
    <location>
        <begin position="19"/>
        <end position="173"/>
    </location>
</feature>
<reference evidence="2" key="1">
    <citation type="submission" date="2022-07" db="EMBL/GenBank/DDBJ databases">
        <title>Phylogenomic reconstructions and comparative analyses of Kickxellomycotina fungi.</title>
        <authorList>
            <person name="Reynolds N.K."/>
            <person name="Stajich J.E."/>
            <person name="Barry K."/>
            <person name="Grigoriev I.V."/>
            <person name="Crous P."/>
            <person name="Smith M.E."/>
        </authorList>
    </citation>
    <scope>NUCLEOTIDE SEQUENCE</scope>
    <source>
        <strain evidence="2">NBRC 32514</strain>
    </source>
</reference>
<accession>A0A9W8CNI4</accession>